<evidence type="ECO:0000256" key="1">
    <source>
        <dbReference type="ARBA" id="ARBA00004141"/>
    </source>
</evidence>
<organism evidence="7 8">
    <name type="scientific">Colletotrichum fioriniae PJ7</name>
    <dbReference type="NCBI Taxonomy" id="1445577"/>
    <lineage>
        <taxon>Eukaryota</taxon>
        <taxon>Fungi</taxon>
        <taxon>Dikarya</taxon>
        <taxon>Ascomycota</taxon>
        <taxon>Pezizomycotina</taxon>
        <taxon>Sordariomycetes</taxon>
        <taxon>Hypocreomycetidae</taxon>
        <taxon>Glomerellales</taxon>
        <taxon>Glomerellaceae</taxon>
        <taxon>Colletotrichum</taxon>
        <taxon>Colletotrichum acutatum species complex</taxon>
    </lineage>
</organism>
<feature type="region of interest" description="Disordered" evidence="5">
    <location>
        <begin position="276"/>
        <end position="298"/>
    </location>
</feature>
<feature type="transmembrane region" description="Helical" evidence="6">
    <location>
        <begin position="128"/>
        <end position="148"/>
    </location>
</feature>
<keyword evidence="3 6" id="KW-1133">Transmembrane helix</keyword>
<evidence type="ECO:0008006" key="9">
    <source>
        <dbReference type="Google" id="ProtNLM"/>
    </source>
</evidence>
<dbReference type="InterPro" id="IPR007300">
    <property type="entry name" value="CidB/LrgB"/>
</dbReference>
<feature type="transmembrane region" description="Helical" evidence="6">
    <location>
        <begin position="607"/>
        <end position="628"/>
    </location>
</feature>
<evidence type="ECO:0000256" key="2">
    <source>
        <dbReference type="ARBA" id="ARBA00022692"/>
    </source>
</evidence>
<keyword evidence="8" id="KW-1185">Reference proteome</keyword>
<dbReference type="Proteomes" id="UP000020467">
    <property type="component" value="Unassembled WGS sequence"/>
</dbReference>
<evidence type="ECO:0000313" key="7">
    <source>
        <dbReference type="EMBL" id="EXF79904.1"/>
    </source>
</evidence>
<gene>
    <name evidence="7" type="ORF">CFIO01_05271</name>
</gene>
<keyword evidence="4 6" id="KW-0472">Membrane</keyword>
<feature type="transmembrane region" description="Helical" evidence="6">
    <location>
        <begin position="473"/>
        <end position="493"/>
    </location>
</feature>
<dbReference type="PANTHER" id="PTHR30249">
    <property type="entry name" value="PUTATIVE SEROTONIN TRANSPORTER"/>
    <property type="match status" value="1"/>
</dbReference>
<reference evidence="7 8" key="1">
    <citation type="submission" date="2014-02" db="EMBL/GenBank/DDBJ databases">
        <title>The genome sequence of Colletotrichum fioriniae PJ7.</title>
        <authorList>
            <person name="Baroncelli R."/>
            <person name="Thon M.R."/>
        </authorList>
    </citation>
    <scope>NUCLEOTIDE SEQUENCE [LARGE SCALE GENOMIC DNA]</scope>
    <source>
        <strain evidence="7 8">PJ7</strain>
    </source>
</reference>
<dbReference type="PANTHER" id="PTHR30249:SF0">
    <property type="entry name" value="PLASTIDAL GLYCOLATE_GLYCERATE TRANSLOCATOR 1, CHLOROPLASTIC"/>
    <property type="match status" value="1"/>
</dbReference>
<feature type="transmembrane region" description="Helical" evidence="6">
    <location>
        <begin position="66"/>
        <end position="88"/>
    </location>
</feature>
<protein>
    <recommendedName>
        <fullName evidence="9">LrgB-like family protein</fullName>
    </recommendedName>
</protein>
<feature type="transmembrane region" description="Helical" evidence="6">
    <location>
        <begin position="94"/>
        <end position="116"/>
    </location>
</feature>
<feature type="region of interest" description="Disordered" evidence="5">
    <location>
        <begin position="204"/>
        <end position="237"/>
    </location>
</feature>
<evidence type="ECO:0000256" key="6">
    <source>
        <dbReference type="SAM" id="Phobius"/>
    </source>
</evidence>
<accession>A0A010RPM5</accession>
<evidence type="ECO:0000313" key="8">
    <source>
        <dbReference type="Proteomes" id="UP000020467"/>
    </source>
</evidence>
<comment type="caution">
    <text evidence="7">The sequence shown here is derived from an EMBL/GenBank/DDBJ whole genome shotgun (WGS) entry which is preliminary data.</text>
</comment>
<dbReference type="HOGENOM" id="CLU_020485_0_0_1"/>
<dbReference type="AlphaFoldDB" id="A0A010RPM5"/>
<evidence type="ECO:0000256" key="4">
    <source>
        <dbReference type="ARBA" id="ARBA00023136"/>
    </source>
</evidence>
<proteinExistence type="predicted"/>
<comment type="subcellular location">
    <subcellularLocation>
        <location evidence="1">Membrane</location>
        <topology evidence="1">Multi-pass membrane protein</topology>
    </subcellularLocation>
</comment>
<keyword evidence="2 6" id="KW-0812">Transmembrane</keyword>
<dbReference type="Pfam" id="PF04172">
    <property type="entry name" value="LrgB"/>
    <property type="match status" value="1"/>
</dbReference>
<feature type="transmembrane region" description="Helical" evidence="6">
    <location>
        <begin position="579"/>
        <end position="601"/>
    </location>
</feature>
<feature type="transmembrane region" description="Helical" evidence="6">
    <location>
        <begin position="171"/>
        <end position="191"/>
    </location>
</feature>
<dbReference type="GO" id="GO:0016020">
    <property type="term" value="C:membrane"/>
    <property type="evidence" value="ECO:0007669"/>
    <property type="project" value="UniProtKB-SubCell"/>
</dbReference>
<name>A0A010RPM5_9PEZI</name>
<evidence type="ECO:0000256" key="5">
    <source>
        <dbReference type="SAM" id="MobiDB-lite"/>
    </source>
</evidence>
<sequence>MFTRTSARFELLSRILQCLRLKLRHLTGNVPRVRLPLRMFRRDTEENSTDRWEHCTRLIRQRMRDIFWVGVIYLASELLIWSLFLGLYEVRLDYLSPIIGMVVVFCFMFAISYLCPGSESFYHRHIKYKVDFINSNLGIGFPVPIVMITKDRLLGGKGIGRVIGNFVNTNVVFWILIFLLSWGILAGILRIPTFSLRQSAKNSDVDTDVDQPWHSSGQNTPIPRIAMPQPTLSRRPSVSTTLNGTTINGYHTDKEAGLVPDSRVVSAYFTDSDCPTPVPLPGPLGHYQDRTSLSSSQQPQVSSREVIQRFSWFKECYPIILSILLLLTVGIPVSYALGDDRILDGCMLWFTWISSTRLQRNFGRSDILSNVPGLKTTITTLLNPVLLMTLGMIAYTRAKAAATDTPIKRTLAQFSRGRTLSLIWTSKVSEHYYTPNNWFGAGDAAISILEVGIVVWGFKLYECRHQIWSRAGAAVVVLSAAFAALNVFVSVLLGRAVGLGPREALSFAARCTTLALARPAIEAVYGNDVVTAALVVSNGILGQLMYPFMLRKLGFDATKESHIDVDVEEEEEERPRDDALTIGVGTAIGVNGAAMGVSYLYERKSRAAPYAALSMTVFGIFTVVFSAVEPFTATLMKLAGMGPDRLPYGEVS</sequence>
<feature type="transmembrane region" description="Helical" evidence="6">
    <location>
        <begin position="438"/>
        <end position="461"/>
    </location>
</feature>
<feature type="transmembrane region" description="Helical" evidence="6">
    <location>
        <begin position="316"/>
        <end position="337"/>
    </location>
</feature>
<dbReference type="eggNOG" id="ENOG502RS74">
    <property type="taxonomic scope" value="Eukaryota"/>
</dbReference>
<dbReference type="EMBL" id="JARH01000491">
    <property type="protein sequence ID" value="EXF79904.1"/>
    <property type="molecule type" value="Genomic_DNA"/>
</dbReference>
<dbReference type="KEGG" id="cfj:CFIO01_05271"/>
<evidence type="ECO:0000256" key="3">
    <source>
        <dbReference type="ARBA" id="ARBA00022989"/>
    </source>
</evidence>
<dbReference type="OrthoDB" id="2502820at2759"/>